<accession>A0A834TVH6</accession>
<name>A0A834TVH6_9FABA</name>
<sequence length="73" mass="8484">MGDFLFPTVREVVKLETSSYKNDKKRRLITFCGHHATPTNAASYSFLALHLILSHASLYTSFRKVLRKQRDRN</sequence>
<keyword evidence="1" id="KW-0472">Membrane</keyword>
<proteinExistence type="predicted"/>
<gene>
    <name evidence="2" type="ORF">G2W53_020192</name>
</gene>
<evidence type="ECO:0000313" key="2">
    <source>
        <dbReference type="EMBL" id="KAF7829028.1"/>
    </source>
</evidence>
<dbReference type="EMBL" id="JAAIUW010000006">
    <property type="protein sequence ID" value="KAF7829028.1"/>
    <property type="molecule type" value="Genomic_DNA"/>
</dbReference>
<keyword evidence="3" id="KW-1185">Reference proteome</keyword>
<keyword evidence="1" id="KW-0812">Transmembrane</keyword>
<reference evidence="2" key="1">
    <citation type="submission" date="2020-09" db="EMBL/GenBank/DDBJ databases">
        <title>Genome-Enabled Discovery of Anthraquinone Biosynthesis in Senna tora.</title>
        <authorList>
            <person name="Kang S.-H."/>
            <person name="Pandey R.P."/>
            <person name="Lee C.-M."/>
            <person name="Sim J.-S."/>
            <person name="Jeong J.-T."/>
            <person name="Choi B.-S."/>
            <person name="Jung M."/>
            <person name="Ginzburg D."/>
            <person name="Zhao K."/>
            <person name="Won S.Y."/>
            <person name="Oh T.-J."/>
            <person name="Yu Y."/>
            <person name="Kim N.-H."/>
            <person name="Lee O.R."/>
            <person name="Lee T.-H."/>
            <person name="Bashyal P."/>
            <person name="Kim T.-S."/>
            <person name="Lee W.-H."/>
            <person name="Kawkins C."/>
            <person name="Kim C.-K."/>
            <person name="Kim J.S."/>
            <person name="Ahn B.O."/>
            <person name="Rhee S.Y."/>
            <person name="Sohng J.K."/>
        </authorList>
    </citation>
    <scope>NUCLEOTIDE SEQUENCE</scope>
    <source>
        <tissue evidence="2">Leaf</tissue>
    </source>
</reference>
<comment type="caution">
    <text evidence="2">The sequence shown here is derived from an EMBL/GenBank/DDBJ whole genome shotgun (WGS) entry which is preliminary data.</text>
</comment>
<evidence type="ECO:0000256" key="1">
    <source>
        <dbReference type="SAM" id="Phobius"/>
    </source>
</evidence>
<dbReference type="AlphaFoldDB" id="A0A834TVH6"/>
<dbReference type="Proteomes" id="UP000634136">
    <property type="component" value="Unassembled WGS sequence"/>
</dbReference>
<organism evidence="2 3">
    <name type="scientific">Senna tora</name>
    <dbReference type="NCBI Taxonomy" id="362788"/>
    <lineage>
        <taxon>Eukaryota</taxon>
        <taxon>Viridiplantae</taxon>
        <taxon>Streptophyta</taxon>
        <taxon>Embryophyta</taxon>
        <taxon>Tracheophyta</taxon>
        <taxon>Spermatophyta</taxon>
        <taxon>Magnoliopsida</taxon>
        <taxon>eudicotyledons</taxon>
        <taxon>Gunneridae</taxon>
        <taxon>Pentapetalae</taxon>
        <taxon>rosids</taxon>
        <taxon>fabids</taxon>
        <taxon>Fabales</taxon>
        <taxon>Fabaceae</taxon>
        <taxon>Caesalpinioideae</taxon>
        <taxon>Cassia clade</taxon>
        <taxon>Senna</taxon>
    </lineage>
</organism>
<keyword evidence="1" id="KW-1133">Transmembrane helix</keyword>
<feature type="transmembrane region" description="Helical" evidence="1">
    <location>
        <begin position="41"/>
        <end position="62"/>
    </location>
</feature>
<evidence type="ECO:0000313" key="3">
    <source>
        <dbReference type="Proteomes" id="UP000634136"/>
    </source>
</evidence>
<protein>
    <submittedName>
        <fullName evidence="2">Uncharacterized protein</fullName>
    </submittedName>
</protein>